<keyword evidence="2" id="KW-1003">Cell membrane</keyword>
<dbReference type="RefSeq" id="WP_012308987.1">
    <property type="nucleotide sequence ID" value="NC_010482.1"/>
</dbReference>
<evidence type="ECO:0000313" key="7">
    <source>
        <dbReference type="EMBL" id="ACB07090.1"/>
    </source>
</evidence>
<feature type="transmembrane region" description="Helical" evidence="6">
    <location>
        <begin position="180"/>
        <end position="203"/>
    </location>
</feature>
<feature type="transmembrane region" description="Helical" evidence="6">
    <location>
        <begin position="464"/>
        <end position="482"/>
    </location>
</feature>
<reference evidence="7 8" key="1">
    <citation type="journal article" date="2008" name="Proc. Natl. Acad. Sci. U.S.A.">
        <title>A korarchaeal genome reveals new insights into the evolution of the Archaea.</title>
        <authorList>
            <person name="Elkins J.G."/>
            <person name="Podar M."/>
            <person name="Graham D.E."/>
            <person name="Makarova K.S."/>
            <person name="Wolf Y."/>
            <person name="Randau L."/>
            <person name="Hedlund B.P."/>
            <person name="Brochier-Armanet C."/>
            <person name="Kunin V."/>
            <person name="Anderson I."/>
            <person name="Lapidus A."/>
            <person name="Goltsman E."/>
            <person name="Barry K."/>
            <person name="Koonin E.V."/>
            <person name="Hugenholtz P."/>
            <person name="Kyrpides N."/>
            <person name="Wanner G."/>
            <person name="Richardson P."/>
            <person name="Keller M."/>
            <person name="Stetter K.O."/>
        </authorList>
    </citation>
    <scope>NUCLEOTIDE SEQUENCE [LARGE SCALE GENOMIC DNA]</scope>
    <source>
        <strain evidence="8">OPF8</strain>
    </source>
</reference>
<feature type="transmembrane region" description="Helical" evidence="6">
    <location>
        <begin position="53"/>
        <end position="75"/>
    </location>
</feature>
<feature type="transmembrane region" description="Helical" evidence="6">
    <location>
        <begin position="245"/>
        <end position="268"/>
    </location>
</feature>
<feature type="transmembrane region" description="Helical" evidence="6">
    <location>
        <begin position="20"/>
        <end position="41"/>
    </location>
</feature>
<dbReference type="STRING" id="374847.Kcr_0332"/>
<dbReference type="EMBL" id="CP000968">
    <property type="protein sequence ID" value="ACB07090.1"/>
    <property type="molecule type" value="Genomic_DNA"/>
</dbReference>
<dbReference type="Proteomes" id="UP000001686">
    <property type="component" value="Chromosome"/>
</dbReference>
<dbReference type="PANTHER" id="PTHR42770:SF7">
    <property type="entry name" value="MEMBRANE PROTEIN"/>
    <property type="match status" value="1"/>
</dbReference>
<dbReference type="InterPro" id="IPR002293">
    <property type="entry name" value="AA/rel_permease1"/>
</dbReference>
<dbReference type="PhylomeDB" id="B1L3R1"/>
<keyword evidence="8" id="KW-1185">Reference proteome</keyword>
<keyword evidence="5 6" id="KW-0472">Membrane</keyword>
<keyword evidence="3 6" id="KW-0812">Transmembrane</keyword>
<protein>
    <submittedName>
        <fullName evidence="7">Amino acid permease-associated region</fullName>
    </submittedName>
</protein>
<evidence type="ECO:0000256" key="6">
    <source>
        <dbReference type="SAM" id="Phobius"/>
    </source>
</evidence>
<dbReference type="AlphaFoldDB" id="B1L3R1"/>
<evidence type="ECO:0000256" key="3">
    <source>
        <dbReference type="ARBA" id="ARBA00022692"/>
    </source>
</evidence>
<dbReference type="InterPro" id="IPR050367">
    <property type="entry name" value="APC_superfamily"/>
</dbReference>
<dbReference type="EnsemblBacteria" id="ACB07090">
    <property type="protein sequence ID" value="ACB07090"/>
    <property type="gene ID" value="Kcr_0332"/>
</dbReference>
<dbReference type="HOGENOM" id="CLU_034270_0_0_2"/>
<keyword evidence="4 6" id="KW-1133">Transmembrane helix</keyword>
<feature type="transmembrane region" description="Helical" evidence="6">
    <location>
        <begin position="539"/>
        <end position="556"/>
    </location>
</feature>
<evidence type="ECO:0000256" key="5">
    <source>
        <dbReference type="ARBA" id="ARBA00023136"/>
    </source>
</evidence>
<dbReference type="KEGG" id="kcr:Kcr_0332"/>
<evidence type="ECO:0000256" key="1">
    <source>
        <dbReference type="ARBA" id="ARBA00004651"/>
    </source>
</evidence>
<comment type="subcellular location">
    <subcellularLocation>
        <location evidence="1">Cell membrane</location>
        <topology evidence="1">Multi-pass membrane protein</topology>
    </subcellularLocation>
</comment>
<accession>B1L3R1</accession>
<dbReference type="InParanoid" id="B1L3R1"/>
<name>B1L3R1_KORCO</name>
<proteinExistence type="predicted"/>
<evidence type="ECO:0000313" key="8">
    <source>
        <dbReference type="Proteomes" id="UP000001686"/>
    </source>
</evidence>
<dbReference type="PIRSF" id="PIRSF006060">
    <property type="entry name" value="AA_transporter"/>
    <property type="match status" value="1"/>
</dbReference>
<dbReference type="Gene3D" id="1.20.1740.10">
    <property type="entry name" value="Amino acid/polyamine transporter I"/>
    <property type="match status" value="1"/>
</dbReference>
<feature type="transmembrane region" description="Helical" evidence="6">
    <location>
        <begin position="155"/>
        <end position="173"/>
    </location>
</feature>
<feature type="transmembrane region" description="Helical" evidence="6">
    <location>
        <begin position="494"/>
        <end position="519"/>
    </location>
</feature>
<dbReference type="PANTHER" id="PTHR42770">
    <property type="entry name" value="AMINO ACID TRANSPORTER-RELATED"/>
    <property type="match status" value="1"/>
</dbReference>
<dbReference type="eggNOG" id="arCOG03462">
    <property type="taxonomic scope" value="Archaea"/>
</dbReference>
<gene>
    <name evidence="7" type="ordered locus">Kcr_0332</name>
</gene>
<organism evidence="7 8">
    <name type="scientific">Korarchaeum cryptofilum (strain OPF8)</name>
    <dbReference type="NCBI Taxonomy" id="374847"/>
    <lineage>
        <taxon>Archaea</taxon>
        <taxon>Thermoproteota</taxon>
        <taxon>Candidatus Korarchaeia</taxon>
        <taxon>Candidatus Korarchaeales</taxon>
        <taxon>Candidatus Korarchaeaceae</taxon>
        <taxon>Candidatus Korarchaeum</taxon>
    </lineage>
</organism>
<feature type="transmembrane region" description="Helical" evidence="6">
    <location>
        <begin position="389"/>
        <end position="412"/>
    </location>
</feature>
<dbReference type="GeneID" id="6093620"/>
<feature type="transmembrane region" description="Helical" evidence="6">
    <location>
        <begin position="280"/>
        <end position="302"/>
    </location>
</feature>
<feature type="transmembrane region" description="Helical" evidence="6">
    <location>
        <begin position="433"/>
        <end position="452"/>
    </location>
</feature>
<dbReference type="GO" id="GO:0005886">
    <property type="term" value="C:plasma membrane"/>
    <property type="evidence" value="ECO:0000318"/>
    <property type="project" value="GO_Central"/>
</dbReference>
<feature type="transmembrane region" description="Helical" evidence="6">
    <location>
        <begin position="114"/>
        <end position="135"/>
    </location>
</feature>
<evidence type="ECO:0000256" key="4">
    <source>
        <dbReference type="ARBA" id="ARBA00022989"/>
    </source>
</evidence>
<dbReference type="Pfam" id="PF13520">
    <property type="entry name" value="AA_permease_2"/>
    <property type="match status" value="2"/>
</dbReference>
<dbReference type="GO" id="GO:0022857">
    <property type="term" value="F:transmembrane transporter activity"/>
    <property type="evidence" value="ECO:0000318"/>
    <property type="project" value="GO_Central"/>
</dbReference>
<sequence>MSGEAPTLFVRRASGLVRTVGPFTAFMIVFTHTVGGGIHRLAVIAAYQHPAAFVPYSFLITGLALAIPTALVYTMLGAMMPRTGGDYIFISRGLNPTMGFLASWGFWFTEVLSYGIIAWYSIDFFVGAVTAAGIALNDEGLLATAQWMATTEGHWILGITFVLIFGAIAYLGMRIYGWIINILGTIAIIGCITNLLILGTWGLGPMGAVNGWGSLYGAGAYEKIVAKAFEIGMAKGNLPIAAFDWGATIAAGVGAIWAYIGIVSAVFVGGELKSPGRSLFFAQVAGTILIMLYYITLPFLVYTSYTVPQEVLAKVPGALDYLAKNNIPADRVYFTALYYYLMNELGADGVAKLLGVPSSHLLPPRVVTSFTIPLVPKGMEWLQILNGTLVGIVLLKDIPAFFVVASRMIFAWAFDRFFPEMFAAVDSRFHTPYWAVTLTLLGGLVGVALTAGGDWAAAADTSNLYQFAVMLACLAAAVLPYLRRDLYEKSPYKWEIAGVPILTILGLWGWAANFFFFYVTTHEIFYYWGGYSTDIALQQSAWMGIGALIFTAFLVYNTKRGIDVRTIYTEIPPA</sequence>
<feature type="transmembrane region" description="Helical" evidence="6">
    <location>
        <begin position="87"/>
        <end position="107"/>
    </location>
</feature>
<dbReference type="OrthoDB" id="43026at2157"/>
<evidence type="ECO:0000256" key="2">
    <source>
        <dbReference type="ARBA" id="ARBA00022475"/>
    </source>
</evidence>